<keyword evidence="1 5" id="KW-0479">Metal-binding</keyword>
<evidence type="ECO:0000313" key="10">
    <source>
        <dbReference type="Proteomes" id="UP000006866"/>
    </source>
</evidence>
<comment type="cofactor">
    <cofactor evidence="5 7">
        <name>Mn(2+)</name>
        <dbReference type="ChEBI" id="CHEBI:29035"/>
    </cofactor>
    <text evidence="5 7">Binds 2 manganese ions per subunit.</text>
</comment>
<comment type="catalytic activity">
    <reaction evidence="5">
        <text>N-formimidoyl-L-glutamate + H2O = formamide + L-glutamate</text>
        <dbReference type="Rhea" id="RHEA:22492"/>
        <dbReference type="ChEBI" id="CHEBI:15377"/>
        <dbReference type="ChEBI" id="CHEBI:16397"/>
        <dbReference type="ChEBI" id="CHEBI:29985"/>
        <dbReference type="ChEBI" id="CHEBI:58928"/>
        <dbReference type="EC" id="3.5.3.8"/>
    </reaction>
</comment>
<dbReference type="STRING" id="572479.Hprae_0093"/>
<dbReference type="HAMAP" id="MF_00737">
    <property type="entry name" value="Formimidoylglutam"/>
    <property type="match status" value="1"/>
</dbReference>
<dbReference type="NCBIfam" id="TIGR01227">
    <property type="entry name" value="hutG"/>
    <property type="match status" value="1"/>
</dbReference>
<dbReference type="Gene3D" id="3.40.800.10">
    <property type="entry name" value="Ureohydrolase domain"/>
    <property type="match status" value="1"/>
</dbReference>
<dbReference type="EMBL" id="CP002175">
    <property type="protein sequence ID" value="ADO76252.1"/>
    <property type="molecule type" value="Genomic_DNA"/>
</dbReference>
<evidence type="ECO:0000256" key="3">
    <source>
        <dbReference type="ARBA" id="ARBA00022808"/>
    </source>
</evidence>
<dbReference type="UniPathway" id="UPA00379">
    <property type="reaction ID" value="UER00552"/>
</dbReference>
<reference evidence="9 10" key="2">
    <citation type="journal article" date="2011" name="Stand. Genomic Sci.">
        <title>Complete genome sequence of the extremely halophilic Halanaerobium praevalens type strain (GSL).</title>
        <authorList>
            <person name="Ivanova N."/>
            <person name="Sikorski J."/>
            <person name="Chertkov O."/>
            <person name="Nolan M."/>
            <person name="Lucas S."/>
            <person name="Hammon N."/>
            <person name="Deshpande S."/>
            <person name="Cheng J.F."/>
            <person name="Tapia R."/>
            <person name="Han C."/>
            <person name="Goodwin L."/>
            <person name="Pitluck S."/>
            <person name="Huntemann M."/>
            <person name="Liolios K."/>
            <person name="Pagani I."/>
            <person name="Mavromatis K."/>
            <person name="Ovchinikova G."/>
            <person name="Pati A."/>
            <person name="Chen A."/>
            <person name="Palaniappan K."/>
            <person name="Land M."/>
            <person name="Hauser L."/>
            <person name="Brambilla E.M."/>
            <person name="Kannan K.P."/>
            <person name="Rohde M."/>
            <person name="Tindall B.J."/>
            <person name="Goker M."/>
            <person name="Detter J.C."/>
            <person name="Woyke T."/>
            <person name="Bristow J."/>
            <person name="Eisen J.A."/>
            <person name="Markowitz V."/>
            <person name="Hugenholtz P."/>
            <person name="Kyrpides N.C."/>
            <person name="Klenk H.P."/>
            <person name="Lapidus A."/>
        </authorList>
    </citation>
    <scope>NUCLEOTIDE SEQUENCE [LARGE SCALE GENOMIC DNA]</scope>
    <source>
        <strain evidence="10">ATCC 33744 / DSM 2228 / GSL</strain>
    </source>
</reference>
<dbReference type="InterPro" id="IPR006035">
    <property type="entry name" value="Ureohydrolase"/>
</dbReference>
<dbReference type="GO" id="GO:0030145">
    <property type="term" value="F:manganese ion binding"/>
    <property type="evidence" value="ECO:0007669"/>
    <property type="project" value="UniProtKB-UniRule"/>
</dbReference>
<feature type="binding site" evidence="5 7">
    <location>
        <position position="171"/>
    </location>
    <ligand>
        <name>Mn(2+)</name>
        <dbReference type="ChEBI" id="CHEBI:29035"/>
        <label>1</label>
    </ligand>
</feature>
<dbReference type="SUPFAM" id="SSF52768">
    <property type="entry name" value="Arginase/deacetylase"/>
    <property type="match status" value="1"/>
</dbReference>
<dbReference type="HOGENOM" id="CLU_039478_2_0_9"/>
<comment type="pathway">
    <text evidence="5">Amino-acid degradation; L-histidine degradation into L-glutamate; L-glutamate from N-formimidoyl-L-glutamate (hydrolase route): step 1/1.</text>
</comment>
<evidence type="ECO:0000256" key="2">
    <source>
        <dbReference type="ARBA" id="ARBA00022801"/>
    </source>
</evidence>
<feature type="binding site" evidence="5">
    <location>
        <position position="169"/>
    </location>
    <ligand>
        <name>Mn(2+)</name>
        <dbReference type="ChEBI" id="CHEBI:29035"/>
        <label>2</label>
    </ligand>
</feature>
<dbReference type="CDD" id="cd09988">
    <property type="entry name" value="Formimidoylglutamase"/>
    <property type="match status" value="1"/>
</dbReference>
<feature type="binding site" evidence="5 7">
    <location>
        <position position="259"/>
    </location>
    <ligand>
        <name>Mn(2+)</name>
        <dbReference type="ChEBI" id="CHEBI:29035"/>
        <label>1</label>
    </ligand>
</feature>
<dbReference type="GO" id="GO:0019556">
    <property type="term" value="P:L-histidine catabolic process to glutamate and formamide"/>
    <property type="evidence" value="ECO:0007669"/>
    <property type="project" value="UniProtKB-UniRule"/>
</dbReference>
<dbReference type="Pfam" id="PF00491">
    <property type="entry name" value="Arginase"/>
    <property type="match status" value="1"/>
</dbReference>
<evidence type="ECO:0000256" key="4">
    <source>
        <dbReference type="ARBA" id="ARBA00023211"/>
    </source>
</evidence>
<protein>
    <recommendedName>
        <fullName evidence="5 6">Formimidoylglutamase</fullName>
        <ecNumber evidence="5 6">3.5.3.8</ecNumber>
    </recommendedName>
    <alternativeName>
        <fullName evidence="5">Formiminoglutamase</fullName>
    </alternativeName>
    <alternativeName>
        <fullName evidence="5">Formiminoglutamate hydrolase</fullName>
    </alternativeName>
</protein>
<dbReference type="PATRIC" id="fig|572479.3.peg.97"/>
<dbReference type="PANTHER" id="PTHR11358:SF35">
    <property type="entry name" value="FORMIMIDOYLGLUTAMASE"/>
    <property type="match status" value="1"/>
</dbReference>
<sequence>MSFKKYYKKVNKDVWQGRVDDSEDFTAFRWHQWVEFIDLNNCDLSLQAAETGICFLGFCSDQGVKRNGGRPGAAKGPISIRKELANLPIQFTKETKLFDAGNIISPDQALEKQQESLALAVAKVLDLGLFPILLGGGHEIAFGHYSGLLKSKYKLQKDAQIGVINFDAHFDMRPYQNGGNSGTMFRQIADQCQALGAPYSYLAIGIQKCANTVNLFQTAEQLGADYILAQDITKSNILELLNKLNYYLNQNDYIYLSICADVFSSAIAPGVSSTQPLGIEAEIALDLIKHIIKSKKVISFDIAEVSPRFDLDNSTAKLAAIIIFAVVNTLVGEEFH</sequence>
<dbReference type="InterPro" id="IPR005923">
    <property type="entry name" value="HutG"/>
</dbReference>
<accession>E3DLZ3</accession>
<dbReference type="InterPro" id="IPR023696">
    <property type="entry name" value="Ureohydrolase_dom_sf"/>
</dbReference>
<evidence type="ECO:0000313" key="9">
    <source>
        <dbReference type="EMBL" id="ADO76252.1"/>
    </source>
</evidence>
<dbReference type="Proteomes" id="UP000006866">
    <property type="component" value="Chromosome"/>
</dbReference>
<feature type="binding site" evidence="7">
    <location>
        <position position="169"/>
    </location>
    <ligand>
        <name>Mn(2+)</name>
        <dbReference type="ChEBI" id="CHEBI:29035"/>
        <label>1</label>
    </ligand>
</feature>
<dbReference type="eggNOG" id="COG0010">
    <property type="taxonomic scope" value="Bacteria"/>
</dbReference>
<feature type="binding site" evidence="5">
    <location>
        <position position="261"/>
    </location>
    <ligand>
        <name>Mn(2+)</name>
        <dbReference type="ChEBI" id="CHEBI:29035"/>
        <label>2</label>
    </ligand>
</feature>
<feature type="binding site" evidence="5 7">
    <location>
        <position position="167"/>
    </location>
    <ligand>
        <name>Mn(2+)</name>
        <dbReference type="ChEBI" id="CHEBI:29035"/>
        <label>1</label>
    </ligand>
</feature>
<keyword evidence="2 5" id="KW-0378">Hydrolase</keyword>
<reference evidence="10" key="1">
    <citation type="submission" date="2010-10" db="EMBL/GenBank/DDBJ databases">
        <title>The complete genome of Halanaerobium praevalens DSM 2228.</title>
        <authorList>
            <consortium name="US DOE Joint Genome Institute (JGI-PGF)"/>
            <person name="Lucas S."/>
            <person name="Copeland A."/>
            <person name="Lapidus A."/>
            <person name="Glavina del Rio T."/>
            <person name="Dalin E."/>
            <person name="Tice H."/>
            <person name="Bruce D."/>
            <person name="Goodwin L."/>
            <person name="Pitluck S."/>
            <person name="Kyrpides N."/>
            <person name="Mavromatis K."/>
            <person name="Ivanova N."/>
            <person name="Ovchinnikova G."/>
            <person name="Chertkov O."/>
            <person name="Detter J.C."/>
            <person name="Han C."/>
            <person name="Larimer F."/>
            <person name="Land M."/>
            <person name="Hauser L."/>
            <person name="Markowitz V."/>
            <person name="Cheng J.-F."/>
            <person name="Hugenholtz P."/>
            <person name="Woyke T."/>
            <person name="Wu D."/>
            <person name="Tindall B."/>
            <person name="Pomrenke H.G."/>
            <person name="Brambilla E."/>
            <person name="Klenk H.-P."/>
            <person name="Eisen J.A."/>
        </authorList>
    </citation>
    <scope>NUCLEOTIDE SEQUENCE [LARGE SCALE GENOMIC DNA]</scope>
    <source>
        <strain evidence="10">ATCC 33744 / DSM 2228 / GSL</strain>
    </source>
</reference>
<keyword evidence="10" id="KW-1185">Reference proteome</keyword>
<feature type="binding site" evidence="5">
    <location>
        <position position="167"/>
    </location>
    <ligand>
        <name>Mn(2+)</name>
        <dbReference type="ChEBI" id="CHEBI:29035"/>
        <label>2</label>
    </ligand>
</feature>
<evidence type="ECO:0000256" key="8">
    <source>
        <dbReference type="PROSITE-ProRule" id="PRU00742"/>
    </source>
</evidence>
<dbReference type="GO" id="GO:0033389">
    <property type="term" value="P:putrescine biosynthetic process from arginine, via agmatine"/>
    <property type="evidence" value="ECO:0007669"/>
    <property type="project" value="TreeGrafter"/>
</dbReference>
<dbReference type="RefSeq" id="WP_014552287.1">
    <property type="nucleotide sequence ID" value="NC_017455.1"/>
</dbReference>
<keyword evidence="4 5" id="KW-0464">Manganese</keyword>
<evidence type="ECO:0000256" key="5">
    <source>
        <dbReference type="HAMAP-Rule" id="MF_00737"/>
    </source>
</evidence>
<evidence type="ECO:0000256" key="1">
    <source>
        <dbReference type="ARBA" id="ARBA00022723"/>
    </source>
</evidence>
<feature type="binding site" evidence="5">
    <location>
        <position position="259"/>
    </location>
    <ligand>
        <name>Mn(2+)</name>
        <dbReference type="ChEBI" id="CHEBI:29035"/>
        <label>2</label>
    </ligand>
</feature>
<gene>
    <name evidence="5" type="primary">hutG</name>
    <name evidence="9" type="ordered locus">Hprae_0093</name>
</gene>
<dbReference type="GO" id="GO:0019557">
    <property type="term" value="P:L-histidine catabolic process to glutamate and formate"/>
    <property type="evidence" value="ECO:0007669"/>
    <property type="project" value="UniProtKB-UniPathway"/>
</dbReference>
<name>E3DLZ3_HALPG</name>
<feature type="binding site" evidence="7">
    <location>
        <position position="261"/>
    </location>
    <ligand>
        <name>Mn(2+)</name>
        <dbReference type="ChEBI" id="CHEBI:29035"/>
        <label>1</label>
    </ligand>
</feature>
<dbReference type="PIRSF" id="PIRSF036979">
    <property type="entry name" value="Arginase"/>
    <property type="match status" value="1"/>
</dbReference>
<dbReference type="PANTHER" id="PTHR11358">
    <property type="entry name" value="ARGINASE/AGMATINASE"/>
    <property type="match status" value="1"/>
</dbReference>
<evidence type="ECO:0000256" key="7">
    <source>
        <dbReference type="PIRSR" id="PIRSR036979-1"/>
    </source>
</evidence>
<comment type="function">
    <text evidence="5">Catalyzes the conversion of N-formimidoyl-L-glutamate to L-glutamate and formamide.</text>
</comment>
<dbReference type="KEGG" id="hpk:Hprae_0093"/>
<keyword evidence="3 5" id="KW-0369">Histidine metabolism</keyword>
<feature type="binding site" evidence="5 7">
    <location>
        <position position="138"/>
    </location>
    <ligand>
        <name>Mn(2+)</name>
        <dbReference type="ChEBI" id="CHEBI:29035"/>
        <label>1</label>
    </ligand>
</feature>
<dbReference type="GO" id="GO:0050415">
    <property type="term" value="F:formimidoylglutamase activity"/>
    <property type="evidence" value="ECO:0007669"/>
    <property type="project" value="UniProtKB-UniRule"/>
</dbReference>
<comment type="similarity">
    <text evidence="5 8">Belongs to the arginase family.</text>
</comment>
<dbReference type="GO" id="GO:0008783">
    <property type="term" value="F:agmatinase activity"/>
    <property type="evidence" value="ECO:0007669"/>
    <property type="project" value="TreeGrafter"/>
</dbReference>
<organism evidence="9 10">
    <name type="scientific">Halanaerobium praevalens (strain ATCC 33744 / DSM 2228 / GSL)</name>
    <dbReference type="NCBI Taxonomy" id="572479"/>
    <lineage>
        <taxon>Bacteria</taxon>
        <taxon>Bacillati</taxon>
        <taxon>Bacillota</taxon>
        <taxon>Clostridia</taxon>
        <taxon>Halanaerobiales</taxon>
        <taxon>Halanaerobiaceae</taxon>
        <taxon>Halanaerobium</taxon>
    </lineage>
</organism>
<dbReference type="EC" id="3.5.3.8" evidence="5 6"/>
<proteinExistence type="inferred from homology"/>
<evidence type="ECO:0000256" key="6">
    <source>
        <dbReference type="NCBIfam" id="TIGR01227"/>
    </source>
</evidence>
<dbReference type="AlphaFoldDB" id="E3DLZ3"/>
<dbReference type="PROSITE" id="PS51409">
    <property type="entry name" value="ARGINASE_2"/>
    <property type="match status" value="1"/>
</dbReference>
<dbReference type="OrthoDB" id="9788689at2"/>